<proteinExistence type="predicted"/>
<dbReference type="RefSeq" id="WP_192142889.1">
    <property type="nucleotide sequence ID" value="NZ_JACYXZ010000002.1"/>
</dbReference>
<evidence type="ECO:0000313" key="3">
    <source>
        <dbReference type="Proteomes" id="UP000616839"/>
    </source>
</evidence>
<dbReference type="AlphaFoldDB" id="A0A927PZX9"/>
<name>A0A927PZX9_9ACTN</name>
<sequence>MKGQLTSYVGMFTGTNDELPALRLIEIPIIQRDYAQGRDVPAVTLIRDDFLDALVSALTGGKPISLDFVYGEIEDGTLRPLDGQQRLTTLFLLHWYVAARLDRVAEAQPWLQFAYATRPTAELFCRELVKPDNLPADALSAREPQEWIKDQPWYLYSWRHDPTVASMLNVLDAIHRRLGDPQVDLDAVWQALTSTEGDPAIGFYFLPIDDMPSGEELYIKMNSRGKTLTSWENLKPRLEKLVSGSLTEANFSEFVRRIDGIWTDVLWRLEADGGDWRVDEEFERYLEFIIEVGEWRDGTPADGALLDRAERVLAGDGDKVKRNLAFLFHAFDTWTAEDSVGRVEPIDTGAVFASHFASTAETGTAIGDRVVLFEESRDVDLFRQCCDRYGLGGKNRLFTLAQTLVLFAVLIHRQSPKADVQRRLRVLRNLTDTAGNEVIEARMPDLVAAVEQLMSAESIDAALEWMESRTTFNPDRIADEREKLSLFPDASALQATVFALEDHVLLRGRIFPFDLAPEGWDRLPARTKAFQAITPSEHWPLLTRALLSSGDYGYRIWNLRQFGTVNPTYGASWRDVLTRYGRKNNEGLRTSLAKLLDRVSGQESDPASALQAVIDAFLEDARGGEEPVFDWRYYLVTYPIMSSAPRGVYQGEFLQETGLWFYSMCLMTTQSGGFGGGATYHDPFLMAVREHSGLEDGLLAPTYNLGSPAAPRWMRTTHSETGVRCVQAGFEVDAPQDPDLAETFEEVCRAVGVVDGLLAIQQRLRGEELLDTEDRIEVGARLVTALVEAGL</sequence>
<accession>A0A927PZX9</accession>
<comment type="caution">
    <text evidence="2">The sequence shown here is derived from an EMBL/GenBank/DDBJ whole genome shotgun (WGS) entry which is preliminary data.</text>
</comment>
<dbReference type="EMBL" id="JACYXZ010000002">
    <property type="protein sequence ID" value="MBD8869895.1"/>
    <property type="molecule type" value="Genomic_DNA"/>
</dbReference>
<dbReference type="InterPro" id="IPR004919">
    <property type="entry name" value="GmrSD_N"/>
</dbReference>
<organism evidence="2 3">
    <name type="scientific">Nocardioides donggukensis</name>
    <dbReference type="NCBI Taxonomy" id="2774019"/>
    <lineage>
        <taxon>Bacteria</taxon>
        <taxon>Bacillati</taxon>
        <taxon>Actinomycetota</taxon>
        <taxon>Actinomycetes</taxon>
        <taxon>Propionibacteriales</taxon>
        <taxon>Nocardioidaceae</taxon>
        <taxon>Nocardioides</taxon>
    </lineage>
</organism>
<reference evidence="2" key="1">
    <citation type="submission" date="2020-09" db="EMBL/GenBank/DDBJ databases">
        <title>Nocardioides sp. strain MJB4 16S ribosomal RNA gene Genome sequencing and assembly.</title>
        <authorList>
            <person name="Kim I."/>
        </authorList>
    </citation>
    <scope>NUCLEOTIDE SEQUENCE</scope>
    <source>
        <strain evidence="2">MJB4</strain>
    </source>
</reference>
<evidence type="ECO:0000259" key="1">
    <source>
        <dbReference type="Pfam" id="PF03235"/>
    </source>
</evidence>
<dbReference type="Proteomes" id="UP000616839">
    <property type="component" value="Unassembled WGS sequence"/>
</dbReference>
<evidence type="ECO:0000313" key="2">
    <source>
        <dbReference type="EMBL" id="MBD8869895.1"/>
    </source>
</evidence>
<feature type="domain" description="GmrSD restriction endonucleases N-terminal" evidence="1">
    <location>
        <begin position="25"/>
        <end position="238"/>
    </location>
</feature>
<keyword evidence="3" id="KW-1185">Reference proteome</keyword>
<protein>
    <submittedName>
        <fullName evidence="2">DUF262 domain-containing protein</fullName>
    </submittedName>
</protein>
<dbReference type="Pfam" id="PF03235">
    <property type="entry name" value="GmrSD_N"/>
    <property type="match status" value="1"/>
</dbReference>
<gene>
    <name evidence="2" type="ORF">IE331_09690</name>
</gene>